<feature type="domain" description="Cystatin fetuin-A-type" evidence="9">
    <location>
        <begin position="20"/>
        <end position="134"/>
    </location>
</feature>
<evidence type="ECO:0000256" key="6">
    <source>
        <dbReference type="ARBA" id="ARBA00023180"/>
    </source>
</evidence>
<evidence type="ECO:0000256" key="4">
    <source>
        <dbReference type="ARBA" id="ARBA00022737"/>
    </source>
</evidence>
<dbReference type="InterPro" id="IPR025760">
    <property type="entry name" value="Cystatin_Fetuin_A"/>
</dbReference>
<feature type="chain" id="PRO_5039913945" evidence="8">
    <location>
        <begin position="17"/>
        <end position="541"/>
    </location>
</feature>
<dbReference type="Pfam" id="PF00031">
    <property type="entry name" value="Cystatin"/>
    <property type="match status" value="1"/>
</dbReference>
<dbReference type="AlphaFoldDB" id="A0A9J7Y4V4"/>
<dbReference type="GO" id="GO:0004869">
    <property type="term" value="F:cysteine-type endopeptidase inhibitor activity"/>
    <property type="evidence" value="ECO:0007669"/>
    <property type="project" value="InterPro"/>
</dbReference>
<dbReference type="Ensembl" id="ENSCCRT00000164023.1">
    <property type="protein sequence ID" value="ENSCCRP00000112615.1"/>
    <property type="gene ID" value="ENSCCRG00000041669.2"/>
</dbReference>
<evidence type="ECO:0000256" key="8">
    <source>
        <dbReference type="SAM" id="SignalP"/>
    </source>
</evidence>
<feature type="domain" description="Cystatin fetuin-A-type" evidence="9">
    <location>
        <begin position="143"/>
        <end position="256"/>
    </location>
</feature>
<dbReference type="SMART" id="SM00043">
    <property type="entry name" value="CY"/>
    <property type="match status" value="1"/>
</dbReference>
<dbReference type="PROSITE" id="PS51529">
    <property type="entry name" value="CYSTATIN_FETUIN_A"/>
    <property type="match status" value="2"/>
</dbReference>
<dbReference type="PANTHER" id="PTHR13814">
    <property type="entry name" value="FETUIN"/>
    <property type="match status" value="1"/>
</dbReference>
<reference evidence="10" key="1">
    <citation type="submission" date="2025-08" db="UniProtKB">
        <authorList>
            <consortium name="Ensembl"/>
        </authorList>
    </citation>
    <scope>IDENTIFICATION</scope>
</reference>
<keyword evidence="4" id="KW-0677">Repeat</keyword>
<sequence length="541" mass="61048">MFSMRKLVILAALVSALHVASLLTDTDVIYKCQEDQDNIATLAAERFINDHHHHGYKFKFVSLDSRSADKKTDLCEVIFGITLEETECHIVNPKPLDQCNTRMETETKVTAKCNVTVLSFEGKAIVACYICDTKPDSHEILVTKCPDCPILLPLNDPNGLESMKTALQKFNKESNHESYFKLLEVGRISTKWMLSGQGFFAQFAITETNCPKTVDYQKQKACKALCGVKARYGFCKSYRVGNEEPEVECEIYKAQNTTHPMKHPAQSRKDCKFHGFPPPHFPGHNLPHPEHASHEDKGRDKRPDRVGRPGHASHEEKDRDKRPDRGGHPGHASHEDKDRDKRPDRGGRPGHTSHEDRDKRPDRGGHPGHASHEDKDRDKRPDRGGHPGHASHEDKDRDKRPDRGGRPENASHEDKDRDKRPDRGGRPGHASHEDKGRDKRPDRGGRPGHASHEDKGRDKRPDRGGRPGHASHEDKGRDKKPDQGGRPEHARLEDKARDKSPDQGGRPERVGHEDKGRDKRPDRGGHPGHENLEDKGRDKKA</sequence>
<dbReference type="InterPro" id="IPR050735">
    <property type="entry name" value="Kininogen_Fetuin_HRG"/>
</dbReference>
<dbReference type="CDD" id="cd00042">
    <property type="entry name" value="CY"/>
    <property type="match status" value="1"/>
</dbReference>
<dbReference type="OMA" id="PEHGSHF"/>
<dbReference type="InterPro" id="IPR000010">
    <property type="entry name" value="Cystatin_dom"/>
</dbReference>
<dbReference type="GO" id="GO:0031012">
    <property type="term" value="C:extracellular matrix"/>
    <property type="evidence" value="ECO:0007669"/>
    <property type="project" value="TreeGrafter"/>
</dbReference>
<comment type="subcellular location">
    <subcellularLocation>
        <location evidence="1">Secreted</location>
    </subcellularLocation>
</comment>
<evidence type="ECO:0000313" key="11">
    <source>
        <dbReference type="Proteomes" id="UP001108240"/>
    </source>
</evidence>
<keyword evidence="2" id="KW-0964">Secreted</keyword>
<dbReference type="GeneTree" id="ENSGT00950000182930"/>
<dbReference type="SUPFAM" id="SSF54403">
    <property type="entry name" value="Cystatin/monellin"/>
    <property type="match status" value="2"/>
</dbReference>
<evidence type="ECO:0000256" key="2">
    <source>
        <dbReference type="ARBA" id="ARBA00022525"/>
    </source>
</evidence>
<dbReference type="InterPro" id="IPR046350">
    <property type="entry name" value="Cystatin_sf"/>
</dbReference>
<accession>A0A9J7Y4V4</accession>
<keyword evidence="6" id="KW-0325">Glycoprotein</keyword>
<feature type="region of interest" description="Disordered" evidence="7">
    <location>
        <begin position="258"/>
        <end position="541"/>
    </location>
</feature>
<evidence type="ECO:0000259" key="9">
    <source>
        <dbReference type="PROSITE" id="PS51529"/>
    </source>
</evidence>
<dbReference type="GO" id="GO:0072562">
    <property type="term" value="C:blood microparticle"/>
    <property type="evidence" value="ECO:0007669"/>
    <property type="project" value="TreeGrafter"/>
</dbReference>
<dbReference type="Gene3D" id="3.10.450.10">
    <property type="match status" value="2"/>
</dbReference>
<dbReference type="Proteomes" id="UP001108240">
    <property type="component" value="Unplaced"/>
</dbReference>
<evidence type="ECO:0000256" key="3">
    <source>
        <dbReference type="ARBA" id="ARBA00022729"/>
    </source>
</evidence>
<dbReference type="PANTHER" id="PTHR13814:SF6">
    <property type="entry name" value="ALPHA-2-HS-GLYCOPROTEIN"/>
    <property type="match status" value="1"/>
</dbReference>
<evidence type="ECO:0000256" key="1">
    <source>
        <dbReference type="ARBA" id="ARBA00004613"/>
    </source>
</evidence>
<evidence type="ECO:0000256" key="7">
    <source>
        <dbReference type="SAM" id="MobiDB-lite"/>
    </source>
</evidence>
<proteinExistence type="predicted"/>
<keyword evidence="11" id="KW-1185">Reference proteome</keyword>
<organism evidence="10 11">
    <name type="scientific">Cyprinus carpio carpio</name>
    <dbReference type="NCBI Taxonomy" id="630221"/>
    <lineage>
        <taxon>Eukaryota</taxon>
        <taxon>Metazoa</taxon>
        <taxon>Chordata</taxon>
        <taxon>Craniata</taxon>
        <taxon>Vertebrata</taxon>
        <taxon>Euteleostomi</taxon>
        <taxon>Actinopterygii</taxon>
        <taxon>Neopterygii</taxon>
        <taxon>Teleostei</taxon>
        <taxon>Ostariophysi</taxon>
        <taxon>Cypriniformes</taxon>
        <taxon>Cyprinidae</taxon>
        <taxon>Cyprininae</taxon>
        <taxon>Cyprinus</taxon>
    </lineage>
</organism>
<keyword evidence="3 8" id="KW-0732">Signal</keyword>
<protein>
    <submittedName>
        <fullName evidence="10">Alpha-2-HS-glycoprotein 1</fullName>
    </submittedName>
</protein>
<evidence type="ECO:0000313" key="10">
    <source>
        <dbReference type="Ensembl" id="ENSCCRP00000112615.1"/>
    </source>
</evidence>
<feature type="compositionally biased region" description="Basic and acidic residues" evidence="7">
    <location>
        <begin position="287"/>
        <end position="541"/>
    </location>
</feature>
<name>A0A9J7Y4V4_CYPCA</name>
<feature type="signal peptide" evidence="8">
    <location>
        <begin position="1"/>
        <end position="16"/>
    </location>
</feature>
<reference evidence="10" key="2">
    <citation type="submission" date="2025-09" db="UniProtKB">
        <authorList>
            <consortium name="Ensembl"/>
        </authorList>
    </citation>
    <scope>IDENTIFICATION</scope>
</reference>
<keyword evidence="5" id="KW-1015">Disulfide bond</keyword>
<evidence type="ECO:0000256" key="5">
    <source>
        <dbReference type="ARBA" id="ARBA00023157"/>
    </source>
</evidence>